<dbReference type="Gene3D" id="1.20.58.760">
    <property type="entry name" value="Peptidase M41"/>
    <property type="match status" value="1"/>
</dbReference>
<dbReference type="Proteomes" id="UP000001514">
    <property type="component" value="Unassembled WGS sequence"/>
</dbReference>
<dbReference type="STRING" id="88036.D8QMZ0"/>
<dbReference type="FunCoup" id="D8QMZ0">
    <property type="interactions" value="1251"/>
</dbReference>
<dbReference type="PANTHER" id="PTHR33471">
    <property type="entry name" value="ATP-DEPENDENT ZINC METALLOPROTEASE-RELATED"/>
    <property type="match status" value="1"/>
</dbReference>
<dbReference type="FunFam" id="1.20.58.760:FF:000009">
    <property type="entry name" value="Translation initiation factor 3 subunit I"/>
    <property type="match status" value="1"/>
</dbReference>
<proteinExistence type="predicted"/>
<protein>
    <recommendedName>
        <fullName evidence="3">Peptidase M41 domain-containing protein</fullName>
    </recommendedName>
</protein>
<evidence type="ECO:0008006" key="3">
    <source>
        <dbReference type="Google" id="ProtNLM"/>
    </source>
</evidence>
<dbReference type="OMA" id="PQKYIVF"/>
<name>D8QMZ0_SELML</name>
<reference evidence="1 2" key="1">
    <citation type="journal article" date="2011" name="Science">
        <title>The Selaginella genome identifies genetic changes associated with the evolution of vascular plants.</title>
        <authorList>
            <person name="Banks J.A."/>
            <person name="Nishiyama T."/>
            <person name="Hasebe M."/>
            <person name="Bowman J.L."/>
            <person name="Gribskov M."/>
            <person name="dePamphilis C."/>
            <person name="Albert V.A."/>
            <person name="Aono N."/>
            <person name="Aoyama T."/>
            <person name="Ambrose B.A."/>
            <person name="Ashton N.W."/>
            <person name="Axtell M.J."/>
            <person name="Barker E."/>
            <person name="Barker M.S."/>
            <person name="Bennetzen J.L."/>
            <person name="Bonawitz N.D."/>
            <person name="Chapple C."/>
            <person name="Cheng C."/>
            <person name="Correa L.G."/>
            <person name="Dacre M."/>
            <person name="DeBarry J."/>
            <person name="Dreyer I."/>
            <person name="Elias M."/>
            <person name="Engstrom E.M."/>
            <person name="Estelle M."/>
            <person name="Feng L."/>
            <person name="Finet C."/>
            <person name="Floyd S.K."/>
            <person name="Frommer W.B."/>
            <person name="Fujita T."/>
            <person name="Gramzow L."/>
            <person name="Gutensohn M."/>
            <person name="Harholt J."/>
            <person name="Hattori M."/>
            <person name="Heyl A."/>
            <person name="Hirai T."/>
            <person name="Hiwatashi Y."/>
            <person name="Ishikawa M."/>
            <person name="Iwata M."/>
            <person name="Karol K.G."/>
            <person name="Koehler B."/>
            <person name="Kolukisaoglu U."/>
            <person name="Kubo M."/>
            <person name="Kurata T."/>
            <person name="Lalonde S."/>
            <person name="Li K."/>
            <person name="Li Y."/>
            <person name="Litt A."/>
            <person name="Lyons E."/>
            <person name="Manning G."/>
            <person name="Maruyama T."/>
            <person name="Michael T.P."/>
            <person name="Mikami K."/>
            <person name="Miyazaki S."/>
            <person name="Morinaga S."/>
            <person name="Murata T."/>
            <person name="Mueller-Roeber B."/>
            <person name="Nelson D.R."/>
            <person name="Obara M."/>
            <person name="Oguri Y."/>
            <person name="Olmstead R.G."/>
            <person name="Onodera N."/>
            <person name="Petersen B.L."/>
            <person name="Pils B."/>
            <person name="Prigge M."/>
            <person name="Rensing S.A."/>
            <person name="Riano-Pachon D.M."/>
            <person name="Roberts A.W."/>
            <person name="Sato Y."/>
            <person name="Scheller H.V."/>
            <person name="Schulz B."/>
            <person name="Schulz C."/>
            <person name="Shakirov E.V."/>
            <person name="Shibagaki N."/>
            <person name="Shinohara N."/>
            <person name="Shippen D.E."/>
            <person name="Soerensen I."/>
            <person name="Sotooka R."/>
            <person name="Sugimoto N."/>
            <person name="Sugita M."/>
            <person name="Sumikawa N."/>
            <person name="Tanurdzic M."/>
            <person name="Theissen G."/>
            <person name="Ulvskov P."/>
            <person name="Wakazuki S."/>
            <person name="Weng J.K."/>
            <person name="Willats W.W."/>
            <person name="Wipf D."/>
            <person name="Wolf P.G."/>
            <person name="Yang L."/>
            <person name="Zimmer A.D."/>
            <person name="Zhu Q."/>
            <person name="Mitros T."/>
            <person name="Hellsten U."/>
            <person name="Loque D."/>
            <person name="Otillar R."/>
            <person name="Salamov A."/>
            <person name="Schmutz J."/>
            <person name="Shapiro H."/>
            <person name="Lindquist E."/>
            <person name="Lucas S."/>
            <person name="Rokhsar D."/>
            <person name="Grigoriev I.V."/>
        </authorList>
    </citation>
    <scope>NUCLEOTIDE SEQUENCE [LARGE SCALE GENOMIC DNA]</scope>
</reference>
<dbReference type="InParanoid" id="D8QMZ0"/>
<dbReference type="HOGENOM" id="CLU_053953_3_0_1"/>
<dbReference type="PANTHER" id="PTHR33471:SF1">
    <property type="entry name" value="OS01G0382700 PROTEIN"/>
    <property type="match status" value="1"/>
</dbReference>
<dbReference type="Gramene" id="EFJ38664">
    <property type="protein sequence ID" value="EFJ38664"/>
    <property type="gene ID" value="SELMODRAFT_75099"/>
</dbReference>
<dbReference type="AlphaFoldDB" id="D8QMZ0"/>
<accession>D8QMZ0</accession>
<dbReference type="GO" id="GO:0006508">
    <property type="term" value="P:proteolysis"/>
    <property type="evidence" value="ECO:0007669"/>
    <property type="project" value="InterPro"/>
</dbReference>
<dbReference type="eggNOG" id="ENOG502QSD6">
    <property type="taxonomic scope" value="Eukaryota"/>
</dbReference>
<organism evidence="2">
    <name type="scientific">Selaginella moellendorffii</name>
    <name type="common">Spikemoss</name>
    <dbReference type="NCBI Taxonomy" id="88036"/>
    <lineage>
        <taxon>Eukaryota</taxon>
        <taxon>Viridiplantae</taxon>
        <taxon>Streptophyta</taxon>
        <taxon>Embryophyta</taxon>
        <taxon>Tracheophyta</taxon>
        <taxon>Lycopodiopsida</taxon>
        <taxon>Selaginellales</taxon>
        <taxon>Selaginellaceae</taxon>
        <taxon>Selaginella</taxon>
    </lineage>
</organism>
<evidence type="ECO:0000313" key="2">
    <source>
        <dbReference type="Proteomes" id="UP000001514"/>
    </source>
</evidence>
<evidence type="ECO:0000313" key="1">
    <source>
        <dbReference type="EMBL" id="EFJ38664.1"/>
    </source>
</evidence>
<dbReference type="EMBL" id="GL377565">
    <property type="protein sequence ID" value="EFJ38664.1"/>
    <property type="molecule type" value="Genomic_DNA"/>
</dbReference>
<sequence length="323" mass="35075">MAIVSSLHSCNARRCVVLSALGRASGSEVSDAAALVQRELRNGDHRKALALAAARLRAFGAARQVPQRIYTLEELRLNGIDTARFLSPVDFTLGTVRRNLQLAALAGGIAAWQLFHLDQFQLLIGVVVALFVGTLDQIVYNGGVEALLLDTLGRVVSGKYKNRVAQHEAGHFLVAYLMGILPADYTLSSLDAFRKNGSLNVQAGTSFVDFEFQEEVSFKFPASKTLNKYACVALAGVATEFLKFGLAEGGLSDIQQLDELLKRLNFTQLKADSQVRWAVLNTVSILRRHLALHSKLAEAMDTGKSVGQCIELIETELAGCTDL</sequence>
<dbReference type="SUPFAM" id="SSF140990">
    <property type="entry name" value="FtsH protease domain-like"/>
    <property type="match status" value="1"/>
</dbReference>
<gene>
    <name evidence="1" type="ORF">SELMODRAFT_75099</name>
</gene>
<dbReference type="KEGG" id="smo:SELMODRAFT_75099"/>
<dbReference type="InterPro" id="IPR037219">
    <property type="entry name" value="Peptidase_M41-like"/>
</dbReference>
<dbReference type="GO" id="GO:0004176">
    <property type="term" value="F:ATP-dependent peptidase activity"/>
    <property type="evidence" value="ECO:0007669"/>
    <property type="project" value="InterPro"/>
</dbReference>
<dbReference type="GO" id="GO:0005524">
    <property type="term" value="F:ATP binding"/>
    <property type="evidence" value="ECO:0007669"/>
    <property type="project" value="InterPro"/>
</dbReference>
<dbReference type="GO" id="GO:0004222">
    <property type="term" value="F:metalloendopeptidase activity"/>
    <property type="evidence" value="ECO:0007669"/>
    <property type="project" value="InterPro"/>
</dbReference>
<keyword evidence="2" id="KW-1185">Reference proteome</keyword>